<accession>A0A2S1R9I0</accession>
<evidence type="ECO:0000256" key="1">
    <source>
        <dbReference type="SAM" id="Phobius"/>
    </source>
</evidence>
<dbReference type="Pfam" id="PF06966">
    <property type="entry name" value="DUF1295"/>
    <property type="match status" value="1"/>
</dbReference>
<gene>
    <name evidence="2" type="ORF">A6035_12745</name>
</gene>
<sequence>MSRGASLLRVTTAYVVAIAAGLVWLLAGPDTAHLWLDGLIADLIATLVVFAFSRAYGNSSTYDPYWSVVPPLLALYWWIATGAPTDDPRWWLMIALLAAWAIRLTANWVRTFPGMHHEDWRYPMVRKRAGRLELPADLLGIHVFPTLVVFAGLIPVYVVATRPGEPLGPLDAAAFTVGIAALTLETIADLQMHRFLATRRPGEVMQSGVWSWSRHPNYVGECGIWLSMAMFGFAALPGAWWVFAGAAVMLAMFQAVSIPMMERRSLERRPDYRQVVQRVSRFIPRPPRRALA</sequence>
<dbReference type="RefSeq" id="WP_108848102.1">
    <property type="nucleotide sequence ID" value="NZ_CP015449.1"/>
</dbReference>
<dbReference type="PANTHER" id="PTHR32251:SF23">
    <property type="entry name" value="3-OXO-5-ALPHA-STEROID 4-DEHYDROGENASE (DUF1295)"/>
    <property type="match status" value="1"/>
</dbReference>
<dbReference type="AlphaFoldDB" id="A0A2S1R9I0"/>
<evidence type="ECO:0000313" key="2">
    <source>
        <dbReference type="EMBL" id="AWH92891.1"/>
    </source>
</evidence>
<feature type="transmembrane region" description="Helical" evidence="1">
    <location>
        <begin position="242"/>
        <end position="261"/>
    </location>
</feature>
<feature type="transmembrane region" description="Helical" evidence="1">
    <location>
        <begin position="7"/>
        <end position="27"/>
    </location>
</feature>
<organism evidence="2 3">
    <name type="scientific">Dietzia lutea</name>
    <dbReference type="NCBI Taxonomy" id="546160"/>
    <lineage>
        <taxon>Bacteria</taxon>
        <taxon>Bacillati</taxon>
        <taxon>Actinomycetota</taxon>
        <taxon>Actinomycetes</taxon>
        <taxon>Mycobacteriales</taxon>
        <taxon>Dietziaceae</taxon>
        <taxon>Dietzia</taxon>
    </lineage>
</organism>
<proteinExistence type="predicted"/>
<feature type="transmembrane region" description="Helical" evidence="1">
    <location>
        <begin position="90"/>
        <end position="113"/>
    </location>
</feature>
<evidence type="ECO:0008006" key="4">
    <source>
        <dbReference type="Google" id="ProtNLM"/>
    </source>
</evidence>
<keyword evidence="1" id="KW-0812">Transmembrane</keyword>
<dbReference type="OrthoDB" id="9779233at2"/>
<name>A0A2S1R9I0_9ACTN</name>
<dbReference type="GO" id="GO:0016020">
    <property type="term" value="C:membrane"/>
    <property type="evidence" value="ECO:0007669"/>
    <property type="project" value="TreeGrafter"/>
</dbReference>
<feature type="transmembrane region" description="Helical" evidence="1">
    <location>
        <begin position="65"/>
        <end position="84"/>
    </location>
</feature>
<dbReference type="KEGG" id="dlu:A6035_12745"/>
<dbReference type="Gene3D" id="1.20.120.1630">
    <property type="match status" value="1"/>
</dbReference>
<reference evidence="2 3" key="1">
    <citation type="submission" date="2016-04" db="EMBL/GenBank/DDBJ databases">
        <title>Complete genome sequence of Dietzia lutea YIM 80766T, a strain isolated from desert soil in Egypt.</title>
        <authorList>
            <person name="Zhao J."/>
            <person name="Hu B."/>
            <person name="Geng S."/>
            <person name="Nie Y."/>
            <person name="Tang Y."/>
        </authorList>
    </citation>
    <scope>NUCLEOTIDE SEQUENCE [LARGE SCALE GENOMIC DNA]</scope>
    <source>
        <strain evidence="2 3">YIM 80766</strain>
    </source>
</reference>
<dbReference type="EMBL" id="CP015449">
    <property type="protein sequence ID" value="AWH92891.1"/>
    <property type="molecule type" value="Genomic_DNA"/>
</dbReference>
<dbReference type="PANTHER" id="PTHR32251">
    <property type="entry name" value="3-OXO-5-ALPHA-STEROID 4-DEHYDROGENASE"/>
    <property type="match status" value="1"/>
</dbReference>
<evidence type="ECO:0000313" key="3">
    <source>
        <dbReference type="Proteomes" id="UP000244928"/>
    </source>
</evidence>
<feature type="transmembrane region" description="Helical" evidence="1">
    <location>
        <begin position="134"/>
        <end position="160"/>
    </location>
</feature>
<keyword evidence="1" id="KW-0472">Membrane</keyword>
<keyword evidence="3" id="KW-1185">Reference proteome</keyword>
<keyword evidence="1" id="KW-1133">Transmembrane helix</keyword>
<protein>
    <recommendedName>
        <fullName evidence="4">Steroid 5-alpha reductase C-terminal domain-containing protein</fullName>
    </recommendedName>
</protein>
<dbReference type="InterPro" id="IPR010721">
    <property type="entry name" value="UstE-like"/>
</dbReference>
<dbReference type="Proteomes" id="UP000244928">
    <property type="component" value="Chromosome"/>
</dbReference>
<feature type="transmembrane region" description="Helical" evidence="1">
    <location>
        <begin position="33"/>
        <end position="53"/>
    </location>
</feature>